<comment type="caution">
    <text evidence="1">The sequence shown here is derived from an EMBL/GenBank/DDBJ whole genome shotgun (WGS) entry which is preliminary data.</text>
</comment>
<keyword evidence="2" id="KW-1185">Reference proteome</keyword>
<sequence length="387" mass="42620">MGENKVCDLSIDGYHQGSCECIDDNDHLKRTGTVWTASAHIITVVIGSGVLSWATAQLGWIAGPTVMFLFSFVTYYTSTLLAACYCSGDPVNGKRNCTYMDVVRSNLGGDKFKVCGLVYSMNLFGGLIGYTVTSSMSMKIGTMTLRQKIWRSLQAVGIIALAYSYSDVHIPIQDTIKTSSEAKTIMNKAALISIGVTTLLYMLLGFIGYAAFGDLSPENLLTAGFGFCNPCWLIDIANAAVVIHVIGAYRVYNQPLFPFVEKQAAERFPDSEFINKEIKVPIPGFRPYKLNFFRSVWRTIFVILITVISILLPFLNDIADLLGTLGFWPLTAYFPVEMYIARNKIPKWSRKWVCLQILSFACLIVTVAAAAGSIAGIVLDLKSSKPF</sequence>
<name>A0ACC1AJN2_9ROSI</name>
<proteinExistence type="predicted"/>
<organism evidence="1 2">
    <name type="scientific">Pistacia atlantica</name>
    <dbReference type="NCBI Taxonomy" id="434234"/>
    <lineage>
        <taxon>Eukaryota</taxon>
        <taxon>Viridiplantae</taxon>
        <taxon>Streptophyta</taxon>
        <taxon>Embryophyta</taxon>
        <taxon>Tracheophyta</taxon>
        <taxon>Spermatophyta</taxon>
        <taxon>Magnoliopsida</taxon>
        <taxon>eudicotyledons</taxon>
        <taxon>Gunneridae</taxon>
        <taxon>Pentapetalae</taxon>
        <taxon>rosids</taxon>
        <taxon>malvids</taxon>
        <taxon>Sapindales</taxon>
        <taxon>Anacardiaceae</taxon>
        <taxon>Pistacia</taxon>
    </lineage>
</organism>
<reference evidence="2" key="1">
    <citation type="journal article" date="2023" name="G3 (Bethesda)">
        <title>Genome assembly and association tests identify interacting loci associated with vigor, precocity, and sex in interspecific pistachio rootstocks.</title>
        <authorList>
            <person name="Palmer W."/>
            <person name="Jacygrad E."/>
            <person name="Sagayaradj S."/>
            <person name="Cavanaugh K."/>
            <person name="Han R."/>
            <person name="Bertier L."/>
            <person name="Beede B."/>
            <person name="Kafkas S."/>
            <person name="Golino D."/>
            <person name="Preece J."/>
            <person name="Michelmore R."/>
        </authorList>
    </citation>
    <scope>NUCLEOTIDE SEQUENCE [LARGE SCALE GENOMIC DNA]</scope>
</reference>
<evidence type="ECO:0000313" key="1">
    <source>
        <dbReference type="EMBL" id="KAJ0086899.1"/>
    </source>
</evidence>
<protein>
    <submittedName>
        <fullName evidence="1">Uncharacterized protein</fullName>
    </submittedName>
</protein>
<evidence type="ECO:0000313" key="2">
    <source>
        <dbReference type="Proteomes" id="UP001164250"/>
    </source>
</evidence>
<accession>A0ACC1AJN2</accession>
<gene>
    <name evidence="1" type="ORF">Patl1_08283</name>
</gene>
<dbReference type="EMBL" id="CM047906">
    <property type="protein sequence ID" value="KAJ0086899.1"/>
    <property type="molecule type" value="Genomic_DNA"/>
</dbReference>
<dbReference type="Proteomes" id="UP001164250">
    <property type="component" value="Chromosome 10"/>
</dbReference>